<name>A0A0C2DE84_9BACT</name>
<accession>A0A0C2DE84</accession>
<protein>
    <submittedName>
        <fullName evidence="1">Uncharacterized protein</fullName>
    </submittedName>
</protein>
<evidence type="ECO:0000313" key="1">
    <source>
        <dbReference type="EMBL" id="KIG17972.1"/>
    </source>
</evidence>
<comment type="caution">
    <text evidence="1">The sequence shown here is derived from an EMBL/GenBank/DDBJ whole genome shotgun (WGS) entry which is preliminary data.</text>
</comment>
<sequence>MASGLLGEHLGLGRFAVEQQAYLRRLGRRAPARTRPLDRLRRR</sequence>
<dbReference type="AlphaFoldDB" id="A0A0C2DE84"/>
<proteinExistence type="predicted"/>
<dbReference type="EMBL" id="JMCC02000016">
    <property type="protein sequence ID" value="KIG17972.1"/>
    <property type="molecule type" value="Genomic_DNA"/>
</dbReference>
<evidence type="ECO:0000313" key="2">
    <source>
        <dbReference type="Proteomes" id="UP000031599"/>
    </source>
</evidence>
<dbReference type="Proteomes" id="UP000031599">
    <property type="component" value="Unassembled WGS sequence"/>
</dbReference>
<organism evidence="1 2">
    <name type="scientific">Enhygromyxa salina</name>
    <dbReference type="NCBI Taxonomy" id="215803"/>
    <lineage>
        <taxon>Bacteria</taxon>
        <taxon>Pseudomonadati</taxon>
        <taxon>Myxococcota</taxon>
        <taxon>Polyangia</taxon>
        <taxon>Nannocystales</taxon>
        <taxon>Nannocystaceae</taxon>
        <taxon>Enhygromyxa</taxon>
    </lineage>
</organism>
<gene>
    <name evidence="1" type="ORF">DB30_02187</name>
</gene>
<reference evidence="1 2" key="1">
    <citation type="submission" date="2014-12" db="EMBL/GenBank/DDBJ databases">
        <title>Genome assembly of Enhygromyxa salina DSM 15201.</title>
        <authorList>
            <person name="Sharma G."/>
            <person name="Subramanian S."/>
        </authorList>
    </citation>
    <scope>NUCLEOTIDE SEQUENCE [LARGE SCALE GENOMIC DNA]</scope>
    <source>
        <strain evidence="1 2">DSM 15201</strain>
    </source>
</reference>